<evidence type="ECO:0000313" key="4">
    <source>
        <dbReference type="Proteomes" id="UP000253498"/>
    </source>
</evidence>
<dbReference type="EMBL" id="CABEEP010000001">
    <property type="protein sequence ID" value="VTQ67240.1"/>
    <property type="molecule type" value="Genomic_DNA"/>
</dbReference>
<evidence type="ECO:0000259" key="1">
    <source>
        <dbReference type="Pfam" id="PF00085"/>
    </source>
</evidence>
<dbReference type="EMBL" id="LESJ01000005">
    <property type="protein sequence ID" value="RBT68385.1"/>
    <property type="molecule type" value="Genomic_DNA"/>
</dbReference>
<dbReference type="Gene3D" id="3.40.30.10">
    <property type="entry name" value="Glutaredoxin"/>
    <property type="match status" value="1"/>
</dbReference>
<evidence type="ECO:0000313" key="5">
    <source>
        <dbReference type="Proteomes" id="UP000352698"/>
    </source>
</evidence>
<dbReference type="RefSeq" id="WP_002328072.1">
    <property type="nucleotide sequence ID" value="NZ_AP027299.1"/>
</dbReference>
<dbReference type="STRING" id="1354.A6P53_09720"/>
<name>A0A1V8XDA3_ENTHR</name>
<gene>
    <name evidence="2" type="ORF">EB03_01513</name>
    <name evidence="3" type="ORF">NCTC12204_02104</name>
</gene>
<organism evidence="3 5">
    <name type="scientific">Enterococcus hirae</name>
    <dbReference type="NCBI Taxonomy" id="1354"/>
    <lineage>
        <taxon>Bacteria</taxon>
        <taxon>Bacillati</taxon>
        <taxon>Bacillota</taxon>
        <taxon>Bacilli</taxon>
        <taxon>Lactobacillales</taxon>
        <taxon>Enterococcaceae</taxon>
        <taxon>Enterococcus</taxon>
    </lineage>
</organism>
<evidence type="ECO:0000313" key="2">
    <source>
        <dbReference type="EMBL" id="RBT68385.1"/>
    </source>
</evidence>
<feature type="domain" description="Thioredoxin" evidence="1">
    <location>
        <begin position="8"/>
        <end position="93"/>
    </location>
</feature>
<dbReference type="InterPro" id="IPR013766">
    <property type="entry name" value="Thioredoxin_domain"/>
</dbReference>
<reference evidence="3 5" key="2">
    <citation type="submission" date="2019-05" db="EMBL/GenBank/DDBJ databases">
        <authorList>
            <consortium name="Pathogen Informatics"/>
        </authorList>
    </citation>
    <scope>NUCLEOTIDE SEQUENCE [LARGE SCALE GENOMIC DNA]</scope>
    <source>
        <strain evidence="3 5">NCTC12204</strain>
    </source>
</reference>
<accession>A0A1V8XDA3</accession>
<proteinExistence type="predicted"/>
<protein>
    <submittedName>
        <fullName evidence="3">Thioredoxin domain-containing protein</fullName>
    </submittedName>
</protein>
<evidence type="ECO:0000313" key="3">
    <source>
        <dbReference type="EMBL" id="VTQ67240.1"/>
    </source>
</evidence>
<comment type="caution">
    <text evidence="3">The sequence shown here is derived from an EMBL/GenBank/DDBJ whole genome shotgun (WGS) entry which is preliminary data.</text>
</comment>
<reference evidence="2 4" key="1">
    <citation type="submission" date="2015-06" db="EMBL/GenBank/DDBJ databases">
        <title>The Genome Sequence of Enterococcus hirae 88EA1.</title>
        <authorList>
            <consortium name="The Broad Institute Genomics Platform"/>
            <consortium name="The Broad Institute Genome Sequencing Center for Infectious Disease"/>
            <person name="Earl A.M."/>
            <person name="Van Tyne D."/>
            <person name="Lebreton F."/>
            <person name="Saavedra J.T."/>
            <person name="Gilmore M.S."/>
            <person name="Manson McGuire A."/>
            <person name="Clock S."/>
            <person name="Crupain M."/>
            <person name="Rangan U."/>
            <person name="Young S."/>
            <person name="Abouelleil A."/>
            <person name="Cao P."/>
            <person name="Chapman S.B."/>
            <person name="Griggs A."/>
            <person name="Priest M."/>
            <person name="Shea T."/>
            <person name="Wortman J."/>
            <person name="Nusbaum C."/>
            <person name="Birren B."/>
        </authorList>
    </citation>
    <scope>NUCLEOTIDE SEQUENCE [LARGE SCALE GENOMIC DNA]</scope>
    <source>
        <strain evidence="2 4">88EA1</strain>
    </source>
</reference>
<dbReference type="Proteomes" id="UP000253498">
    <property type="component" value="Unassembled WGS sequence"/>
</dbReference>
<dbReference type="Proteomes" id="UP000352698">
    <property type="component" value="Unassembled WGS sequence"/>
</dbReference>
<dbReference type="GeneID" id="56786886"/>
<dbReference type="SUPFAM" id="SSF52833">
    <property type="entry name" value="Thioredoxin-like"/>
    <property type="match status" value="1"/>
</dbReference>
<dbReference type="Pfam" id="PF00085">
    <property type="entry name" value="Thioredoxin"/>
    <property type="match status" value="1"/>
</dbReference>
<dbReference type="AlphaFoldDB" id="A0A1V8XDA3"/>
<sequence length="115" mass="13227">MKKTTNLSEVHQSLAQDETVVLYLSMPNCSVCHAVLPRLKKLLDQYDFPSFHLDAVETPEVASAFQILTAPVILIYHKNKEVERQARFINFAKLETLLDQLNNSDETISYEELFQ</sequence>
<dbReference type="InterPro" id="IPR036249">
    <property type="entry name" value="Thioredoxin-like_sf"/>
</dbReference>
<dbReference type="CDD" id="cd02947">
    <property type="entry name" value="TRX_family"/>
    <property type="match status" value="1"/>
</dbReference>